<comment type="caution">
    <text evidence="9">The sequence shown here is derived from an EMBL/GenBank/DDBJ whole genome shotgun (WGS) entry which is preliminary data.</text>
</comment>
<evidence type="ECO:0000256" key="3">
    <source>
        <dbReference type="ARBA" id="ARBA00022729"/>
    </source>
</evidence>
<dbReference type="PROSITE" id="PS00337">
    <property type="entry name" value="BETA_LACTAMASE_D"/>
    <property type="match status" value="1"/>
</dbReference>
<evidence type="ECO:0000256" key="6">
    <source>
        <dbReference type="RuleBase" id="RU361140"/>
    </source>
</evidence>
<evidence type="ECO:0000313" key="10">
    <source>
        <dbReference type="Proteomes" id="UP001501427"/>
    </source>
</evidence>
<dbReference type="InterPro" id="IPR002137">
    <property type="entry name" value="Beta-lactam_class-D_AS"/>
</dbReference>
<evidence type="ECO:0000256" key="1">
    <source>
        <dbReference type="ARBA" id="ARBA00007898"/>
    </source>
</evidence>
<feature type="signal peptide" evidence="7">
    <location>
        <begin position="1"/>
        <end position="31"/>
    </location>
</feature>
<name>A0ABN1DWW8_9ACTN</name>
<protein>
    <recommendedName>
        <fullName evidence="2 6">Beta-lactamase</fullName>
        <ecNumber evidence="2 6">3.5.2.6</ecNumber>
    </recommendedName>
</protein>
<organism evidence="9 10">
    <name type="scientific">Actinomadura livida</name>
    <dbReference type="NCBI Taxonomy" id="79909"/>
    <lineage>
        <taxon>Bacteria</taxon>
        <taxon>Bacillati</taxon>
        <taxon>Actinomycetota</taxon>
        <taxon>Actinomycetes</taxon>
        <taxon>Streptosporangiales</taxon>
        <taxon>Thermomonosporaceae</taxon>
        <taxon>Actinomadura</taxon>
    </lineage>
</organism>
<keyword evidence="10" id="KW-1185">Reference proteome</keyword>
<comment type="similarity">
    <text evidence="1 6">Belongs to the class-D beta-lactamase family.</text>
</comment>
<feature type="chain" id="PRO_5046060120" description="Beta-lactamase" evidence="7">
    <location>
        <begin position="32"/>
        <end position="298"/>
    </location>
</feature>
<keyword evidence="4 6" id="KW-0378">Hydrolase</keyword>
<dbReference type="PROSITE" id="PS51257">
    <property type="entry name" value="PROKAR_LIPOPROTEIN"/>
    <property type="match status" value="1"/>
</dbReference>
<evidence type="ECO:0000256" key="7">
    <source>
        <dbReference type="SAM" id="SignalP"/>
    </source>
</evidence>
<evidence type="ECO:0000313" key="9">
    <source>
        <dbReference type="EMBL" id="GAA0554263.1"/>
    </source>
</evidence>
<dbReference type="Gene3D" id="3.40.710.10">
    <property type="entry name" value="DD-peptidase/beta-lactamase superfamily"/>
    <property type="match status" value="1"/>
</dbReference>
<keyword evidence="5 6" id="KW-0046">Antibiotic resistance</keyword>
<dbReference type="NCBIfam" id="NF012161">
    <property type="entry name" value="bla_class_D_main"/>
    <property type="match status" value="1"/>
</dbReference>
<accession>A0ABN1DWW8</accession>
<evidence type="ECO:0000259" key="8">
    <source>
        <dbReference type="Pfam" id="PF00905"/>
    </source>
</evidence>
<dbReference type="SUPFAM" id="SSF56601">
    <property type="entry name" value="beta-lactamase/transpeptidase-like"/>
    <property type="match status" value="1"/>
</dbReference>
<evidence type="ECO:0000256" key="2">
    <source>
        <dbReference type="ARBA" id="ARBA00012865"/>
    </source>
</evidence>
<proteinExistence type="inferred from homology"/>
<dbReference type="InterPro" id="IPR001460">
    <property type="entry name" value="PCN-bd_Tpept"/>
</dbReference>
<dbReference type="InterPro" id="IPR012338">
    <property type="entry name" value="Beta-lactam/transpept-like"/>
</dbReference>
<evidence type="ECO:0000256" key="4">
    <source>
        <dbReference type="ARBA" id="ARBA00022801"/>
    </source>
</evidence>
<gene>
    <name evidence="9" type="primary">blaOXA</name>
    <name evidence="9" type="ORF">GCM10009546_15290</name>
</gene>
<dbReference type="EMBL" id="BAAAHD010000015">
    <property type="protein sequence ID" value="GAA0554263.1"/>
    <property type="molecule type" value="Genomic_DNA"/>
</dbReference>
<dbReference type="Pfam" id="PF00905">
    <property type="entry name" value="Transpeptidase"/>
    <property type="match status" value="1"/>
</dbReference>
<dbReference type="EC" id="3.5.2.6" evidence="2 6"/>
<keyword evidence="3 7" id="KW-0732">Signal</keyword>
<evidence type="ECO:0000256" key="5">
    <source>
        <dbReference type="ARBA" id="ARBA00023251"/>
    </source>
</evidence>
<feature type="domain" description="Penicillin-binding protein transpeptidase" evidence="8">
    <location>
        <begin position="91"/>
        <end position="290"/>
    </location>
</feature>
<reference evidence="9 10" key="1">
    <citation type="journal article" date="2019" name="Int. J. Syst. Evol. Microbiol.">
        <title>The Global Catalogue of Microorganisms (GCM) 10K type strain sequencing project: providing services to taxonomists for standard genome sequencing and annotation.</title>
        <authorList>
            <consortium name="The Broad Institute Genomics Platform"/>
            <consortium name="The Broad Institute Genome Sequencing Center for Infectious Disease"/>
            <person name="Wu L."/>
            <person name="Ma J."/>
        </authorList>
    </citation>
    <scope>NUCLEOTIDE SEQUENCE [LARGE SCALE GENOMIC DNA]</scope>
    <source>
        <strain evidence="9 10">JCM 10667</strain>
    </source>
</reference>
<sequence length="298" mass="32809">MGSVIRHPSRILRTRLGAAVLAAATVFGAAACGASAHDAVPRGATAVAAAERPRPGTIVRDDLRAVFDAAGVRGTFALLDVRTRNTTVVDRRRAETRLVPASSFKVPHALVALETGAVQSPDEVIPWDGTPQPFPDWERDMTMREAVQLSNAAAFQVIARRIGPERERRWLHRFHYGNREIGTAADRFWLDGPLRISAVEQTRFLERLAARRLPAAREHQRTVRELIKQEERDGYALFAKSGWENAPGPGTGWWVGWVERGGHVHTFALNIGIGEAGDAGKRATVARELLRRLHVLPA</sequence>
<dbReference type="Proteomes" id="UP001501427">
    <property type="component" value="Unassembled WGS sequence"/>
</dbReference>
<comment type="catalytic activity">
    <reaction evidence="6">
        <text>a beta-lactam + H2O = a substituted beta-amino acid</text>
        <dbReference type="Rhea" id="RHEA:20401"/>
        <dbReference type="ChEBI" id="CHEBI:15377"/>
        <dbReference type="ChEBI" id="CHEBI:35627"/>
        <dbReference type="ChEBI" id="CHEBI:140347"/>
        <dbReference type="EC" id="3.5.2.6"/>
    </reaction>
</comment>